<dbReference type="InterPro" id="IPR001278">
    <property type="entry name" value="Arg-tRNA-ligase"/>
</dbReference>
<evidence type="ECO:0000256" key="5">
    <source>
        <dbReference type="ARBA" id="ARBA00022840"/>
    </source>
</evidence>
<keyword evidence="4 10" id="KW-0547">Nucleotide-binding</keyword>
<evidence type="ECO:0000256" key="7">
    <source>
        <dbReference type="ARBA" id="ARBA00023146"/>
    </source>
</evidence>
<keyword evidence="6 10" id="KW-0648">Protein biosynthesis</keyword>
<proteinExistence type="inferred from homology"/>
<dbReference type="SMART" id="SM00836">
    <property type="entry name" value="DALR_1"/>
    <property type="match status" value="1"/>
</dbReference>
<dbReference type="Gene3D" id="3.30.1360.70">
    <property type="entry name" value="Arginyl tRNA synthetase N-terminal domain"/>
    <property type="match status" value="1"/>
</dbReference>
<dbReference type="PANTHER" id="PTHR11956:SF5">
    <property type="entry name" value="ARGININE--TRNA LIGASE, CYTOPLASMIC"/>
    <property type="match status" value="1"/>
</dbReference>
<evidence type="ECO:0000256" key="6">
    <source>
        <dbReference type="ARBA" id="ARBA00022917"/>
    </source>
</evidence>
<evidence type="ECO:0000256" key="3">
    <source>
        <dbReference type="ARBA" id="ARBA00022598"/>
    </source>
</evidence>
<dbReference type="InterPro" id="IPR005148">
    <property type="entry name" value="Arg-tRNA-synth_N"/>
</dbReference>
<dbReference type="Pfam" id="PF03485">
    <property type="entry name" value="Arg_tRNA_synt_N"/>
    <property type="match status" value="1"/>
</dbReference>
<dbReference type="SUPFAM" id="SSF47323">
    <property type="entry name" value="Anticodon-binding domain of a subclass of class I aminoacyl-tRNA synthetases"/>
    <property type="match status" value="1"/>
</dbReference>
<accession>A0ABP0HUX8</accession>
<name>A0ABP0HUX8_9DINO</name>
<evidence type="ECO:0000256" key="1">
    <source>
        <dbReference type="ARBA" id="ARBA00005594"/>
    </source>
</evidence>
<dbReference type="InterPro" id="IPR035684">
    <property type="entry name" value="ArgRS_core"/>
</dbReference>
<dbReference type="InterPro" id="IPR036695">
    <property type="entry name" value="Arg-tRNA-synth_N_sf"/>
</dbReference>
<evidence type="ECO:0000256" key="2">
    <source>
        <dbReference type="ARBA" id="ARBA00012837"/>
    </source>
</evidence>
<evidence type="ECO:0000313" key="13">
    <source>
        <dbReference type="EMBL" id="CAK8993513.1"/>
    </source>
</evidence>
<evidence type="ECO:0000259" key="12">
    <source>
        <dbReference type="SMART" id="SM01016"/>
    </source>
</evidence>
<dbReference type="Pfam" id="PF05746">
    <property type="entry name" value="DALR_1"/>
    <property type="match status" value="1"/>
</dbReference>
<dbReference type="EC" id="6.1.1.19" evidence="2"/>
<dbReference type="SUPFAM" id="SSF55190">
    <property type="entry name" value="Arginyl-tRNA synthetase (ArgRS), N-terminal 'additional' domain"/>
    <property type="match status" value="1"/>
</dbReference>
<comment type="caution">
    <text evidence="13">The sequence shown here is derived from an EMBL/GenBank/DDBJ whole genome shotgun (WGS) entry which is preliminary data.</text>
</comment>
<dbReference type="PANTHER" id="PTHR11956">
    <property type="entry name" value="ARGINYL-TRNA SYNTHETASE"/>
    <property type="match status" value="1"/>
</dbReference>
<keyword evidence="3 10" id="KW-0436">Ligase</keyword>
<dbReference type="Proteomes" id="UP001642464">
    <property type="component" value="Unassembled WGS sequence"/>
</dbReference>
<comment type="catalytic activity">
    <reaction evidence="9">
        <text>tRNA(Arg) + L-arginine + ATP = L-arginyl-tRNA(Arg) + AMP + diphosphate</text>
        <dbReference type="Rhea" id="RHEA:20301"/>
        <dbReference type="Rhea" id="RHEA-COMP:9658"/>
        <dbReference type="Rhea" id="RHEA-COMP:9673"/>
        <dbReference type="ChEBI" id="CHEBI:30616"/>
        <dbReference type="ChEBI" id="CHEBI:32682"/>
        <dbReference type="ChEBI" id="CHEBI:33019"/>
        <dbReference type="ChEBI" id="CHEBI:78442"/>
        <dbReference type="ChEBI" id="CHEBI:78513"/>
        <dbReference type="ChEBI" id="CHEBI:456215"/>
        <dbReference type="EC" id="6.1.1.19"/>
    </reaction>
</comment>
<dbReference type="CDD" id="cd00671">
    <property type="entry name" value="ArgRS_core"/>
    <property type="match status" value="1"/>
</dbReference>
<evidence type="ECO:0000259" key="11">
    <source>
        <dbReference type="SMART" id="SM00836"/>
    </source>
</evidence>
<dbReference type="InterPro" id="IPR009080">
    <property type="entry name" value="tRNAsynth_Ia_anticodon-bd"/>
</dbReference>
<gene>
    <name evidence="13" type="ORF">SCF082_LOCUS3530</name>
</gene>
<dbReference type="Gene3D" id="1.10.730.10">
    <property type="entry name" value="Isoleucyl-tRNA Synthetase, Domain 1"/>
    <property type="match status" value="1"/>
</dbReference>
<organism evidence="13 14">
    <name type="scientific">Durusdinium trenchii</name>
    <dbReference type="NCBI Taxonomy" id="1381693"/>
    <lineage>
        <taxon>Eukaryota</taxon>
        <taxon>Sar</taxon>
        <taxon>Alveolata</taxon>
        <taxon>Dinophyceae</taxon>
        <taxon>Suessiales</taxon>
        <taxon>Symbiodiniaceae</taxon>
        <taxon>Durusdinium</taxon>
    </lineage>
</organism>
<dbReference type="PROSITE" id="PS00178">
    <property type="entry name" value="AA_TRNA_LIGASE_I"/>
    <property type="match status" value="1"/>
</dbReference>
<dbReference type="HAMAP" id="MF_00123">
    <property type="entry name" value="Arg_tRNA_synth"/>
    <property type="match status" value="1"/>
</dbReference>
<dbReference type="InterPro" id="IPR014729">
    <property type="entry name" value="Rossmann-like_a/b/a_fold"/>
</dbReference>
<keyword evidence="5 10" id="KW-0067">ATP-binding</keyword>
<evidence type="ECO:0000256" key="8">
    <source>
        <dbReference type="ARBA" id="ARBA00033033"/>
    </source>
</evidence>
<feature type="domain" description="DALR anticodon binding" evidence="11">
    <location>
        <begin position="700"/>
        <end position="830"/>
    </location>
</feature>
<dbReference type="InterPro" id="IPR008909">
    <property type="entry name" value="DALR_anticod-bd"/>
</dbReference>
<sequence length="830" mass="91876">MKLAVGGSGKGSRLAVYKCNVAAAVCGLELEAVAARSAGLKLPNRLPSLVVDASVSSTKEGVVIFGEHSICKYLGKVGKKTKMDETIEVSDWVELDEKKLSAKVLGSPGAMDESVEQRIAAAVGGDGLHLVSSLKGISAADVCVGCTLNFARQSGFALGPVATKWLDRLLDAYPEFATGLSKTDQDVEVALSWLDDPLSQSSSLTNIIGEVCLLALAKECPDLEVNVAEGKKGKPRPDFQFSNAMGLHKRAPKPEWKSPKDAALQLEENLRANNQAFPGIIERTEVSGPGFINLFLSEKFVSDRVRTIIKDAELKPPRLKKRKVGVDFSSPNVAKEMHVGHLRSTVIGEVICRMLEFTGNQVTRFNHVGDWGTQFGMLLVYMRKKHPNYLEEPPTISDLDVSWFWTEEGQGSGELTGQVVLCVIEQLQEFYKAAKKEFEASEDFKTESRLEVVKLQSGDASAVAGWKQFLSISERMFNAVYKRLGVTFPDGVCGESFYNDKIPATVAELESKNLIEIDDGAKVIRTSVQPVPLFVVKRDGGYGYDSTDMAALKYRLQVLGLDEIVYVTDLGQAGHFGACFEAGQRAGWVSTQKLKHVGFGVVQGKDRKRFRTREGGTVRLVDLLDEAKQRMQDDLESRIKDVDERGRPKCLVPLEEAPVAAAKLGYSAVKYADLKNSREKDYIFDYDSMLQSDGDTGVYLMYSYARICSIERSIEQVLGVTVDQIVADNLDSFSVSRERPAEYDLALNLIKFPERLEAALANYQPHLLCKFTYDTSVAFAKFYAHHQILYKNSKRLDEKHGPHWVILIHAVKIALRDSMRLLSLELLERI</sequence>
<dbReference type="SUPFAM" id="SSF52374">
    <property type="entry name" value="Nucleotidylyl transferase"/>
    <property type="match status" value="1"/>
</dbReference>
<dbReference type="EMBL" id="CAXAMM010001809">
    <property type="protein sequence ID" value="CAK8993513.1"/>
    <property type="molecule type" value="Genomic_DNA"/>
</dbReference>
<dbReference type="PRINTS" id="PR01038">
    <property type="entry name" value="TRNASYNTHARG"/>
</dbReference>
<evidence type="ECO:0000256" key="10">
    <source>
        <dbReference type="RuleBase" id="RU363038"/>
    </source>
</evidence>
<protein>
    <recommendedName>
        <fullName evidence="2">arginine--tRNA ligase</fullName>
        <ecNumber evidence="2">6.1.1.19</ecNumber>
    </recommendedName>
    <alternativeName>
        <fullName evidence="8">Arginyl-tRNA synthetase</fullName>
    </alternativeName>
</protein>
<dbReference type="InterPro" id="IPR001412">
    <property type="entry name" value="aa-tRNA-synth_I_CS"/>
</dbReference>
<evidence type="ECO:0000256" key="4">
    <source>
        <dbReference type="ARBA" id="ARBA00022741"/>
    </source>
</evidence>
<dbReference type="Gene3D" id="3.40.50.620">
    <property type="entry name" value="HUPs"/>
    <property type="match status" value="1"/>
</dbReference>
<dbReference type="Pfam" id="PF00750">
    <property type="entry name" value="tRNA-synt_1d"/>
    <property type="match status" value="2"/>
</dbReference>
<reference evidence="13 14" key="1">
    <citation type="submission" date="2024-02" db="EMBL/GenBank/DDBJ databases">
        <authorList>
            <person name="Chen Y."/>
            <person name="Shah S."/>
            <person name="Dougan E. K."/>
            <person name="Thang M."/>
            <person name="Chan C."/>
        </authorList>
    </citation>
    <scope>NUCLEOTIDE SEQUENCE [LARGE SCALE GENOMIC DNA]</scope>
</reference>
<feature type="domain" description="Arginyl tRNA synthetase N-terminal" evidence="12">
    <location>
        <begin position="202"/>
        <end position="296"/>
    </location>
</feature>
<keyword evidence="7 10" id="KW-0030">Aminoacyl-tRNA synthetase</keyword>
<keyword evidence="14" id="KW-1185">Reference proteome</keyword>
<evidence type="ECO:0000313" key="14">
    <source>
        <dbReference type="Proteomes" id="UP001642464"/>
    </source>
</evidence>
<evidence type="ECO:0000256" key="9">
    <source>
        <dbReference type="ARBA" id="ARBA00049339"/>
    </source>
</evidence>
<comment type="similarity">
    <text evidence="1 10">Belongs to the class-I aminoacyl-tRNA synthetase family.</text>
</comment>
<dbReference type="SMART" id="SM01016">
    <property type="entry name" value="Arg_tRNA_synt_N"/>
    <property type="match status" value="1"/>
</dbReference>